<dbReference type="EMBL" id="CAJNNV010022298">
    <property type="protein sequence ID" value="CAE8608006.1"/>
    <property type="molecule type" value="Genomic_DNA"/>
</dbReference>
<evidence type="ECO:0000313" key="3">
    <source>
        <dbReference type="EMBL" id="CAE8691543.1"/>
    </source>
</evidence>
<feature type="non-terminal residue" evidence="3">
    <location>
        <position position="1"/>
    </location>
</feature>
<protein>
    <submittedName>
        <fullName evidence="3">Uncharacterized protein</fullName>
    </submittedName>
</protein>
<evidence type="ECO:0000313" key="5">
    <source>
        <dbReference type="Proteomes" id="UP000654075"/>
    </source>
</evidence>
<accession>A0A813JXM0</accession>
<feature type="compositionally biased region" description="Low complexity" evidence="1">
    <location>
        <begin position="59"/>
        <end position="76"/>
    </location>
</feature>
<evidence type="ECO:0000313" key="4">
    <source>
        <dbReference type="Proteomes" id="UP000626109"/>
    </source>
</evidence>
<dbReference type="Proteomes" id="UP000654075">
    <property type="component" value="Unassembled WGS sequence"/>
</dbReference>
<feature type="region of interest" description="Disordered" evidence="1">
    <location>
        <begin position="34"/>
        <end position="76"/>
    </location>
</feature>
<organism evidence="3 4">
    <name type="scientific">Polarella glacialis</name>
    <name type="common">Dinoflagellate</name>
    <dbReference type="NCBI Taxonomy" id="89957"/>
    <lineage>
        <taxon>Eukaryota</taxon>
        <taxon>Sar</taxon>
        <taxon>Alveolata</taxon>
        <taxon>Dinophyceae</taxon>
        <taxon>Suessiales</taxon>
        <taxon>Suessiaceae</taxon>
        <taxon>Polarella</taxon>
    </lineage>
</organism>
<comment type="caution">
    <text evidence="3">The sequence shown here is derived from an EMBL/GenBank/DDBJ whole genome shotgun (WGS) entry which is preliminary data.</text>
</comment>
<sequence length="76" mass="8081">SHPAEACGDVYGLFVTLNTLGTLAEFPPLALIETHDYDSDGGSDTKNRAESEKSDASDEFNSCSSGTSNSSEEFEE</sequence>
<evidence type="ECO:0000256" key="1">
    <source>
        <dbReference type="SAM" id="MobiDB-lite"/>
    </source>
</evidence>
<dbReference type="AlphaFoldDB" id="A0A813JXM0"/>
<proteinExistence type="predicted"/>
<dbReference type="EMBL" id="CAJNNW010027459">
    <property type="protein sequence ID" value="CAE8691543.1"/>
    <property type="molecule type" value="Genomic_DNA"/>
</dbReference>
<feature type="compositionally biased region" description="Basic and acidic residues" evidence="1">
    <location>
        <begin position="34"/>
        <end position="56"/>
    </location>
</feature>
<feature type="non-terminal residue" evidence="3">
    <location>
        <position position="76"/>
    </location>
</feature>
<name>A0A813JXM0_POLGL</name>
<keyword evidence="5" id="KW-1185">Reference proteome</keyword>
<evidence type="ECO:0000313" key="2">
    <source>
        <dbReference type="EMBL" id="CAE8608006.1"/>
    </source>
</evidence>
<gene>
    <name evidence="2" type="ORF">PGLA1383_LOCUS25906</name>
    <name evidence="3" type="ORF">PGLA2088_LOCUS27461</name>
</gene>
<dbReference type="Proteomes" id="UP000626109">
    <property type="component" value="Unassembled WGS sequence"/>
</dbReference>
<reference evidence="3" key="1">
    <citation type="submission" date="2021-02" db="EMBL/GenBank/DDBJ databases">
        <authorList>
            <person name="Dougan E. K."/>
            <person name="Rhodes N."/>
            <person name="Thang M."/>
            <person name="Chan C."/>
        </authorList>
    </citation>
    <scope>NUCLEOTIDE SEQUENCE</scope>
</reference>